<keyword evidence="2" id="KW-0808">Transferase</keyword>
<sequence length="295" mass="33792">MASERVPNRYPLSIVSPEGHSELENLDFFDGNRPAHFPSPAEVRENPVLRKTLGSIATKFDSLNIIVKYGVDIAASEAYCLRALQLLPEVPVPKVYGWCEEGGEVFIYMELIQGVTLESQWEVLSPEARKEVCTQLRTIVEALRKVQQDPNDQFLGRIDRKPLLDTVLTGGKKPPAGPFNTVKEFHDWLSAVVLKDKAPEATDPIREHLPDDSKVVFTHADLHRSNIMVSADGSGQVLAIIDWHQSGWYPNYWEYCKALYTAWYGEEWAMEYIPQFVDPVDFYDWWEWYPHAFGY</sequence>
<dbReference type="EMBL" id="CP089277">
    <property type="protein sequence ID" value="USP78884.1"/>
    <property type="molecule type" value="Genomic_DNA"/>
</dbReference>
<dbReference type="OrthoDB" id="5404599at2759"/>
<keyword evidence="3" id="KW-1185">Reference proteome</keyword>
<keyword evidence="2" id="KW-0418">Kinase</keyword>
<gene>
    <name evidence="2" type="ORF">yc1106_06158</name>
</gene>
<organism evidence="2 3">
    <name type="scientific">Curvularia clavata</name>
    <dbReference type="NCBI Taxonomy" id="95742"/>
    <lineage>
        <taxon>Eukaryota</taxon>
        <taxon>Fungi</taxon>
        <taxon>Dikarya</taxon>
        <taxon>Ascomycota</taxon>
        <taxon>Pezizomycotina</taxon>
        <taxon>Dothideomycetes</taxon>
        <taxon>Pleosporomycetidae</taxon>
        <taxon>Pleosporales</taxon>
        <taxon>Pleosporineae</taxon>
        <taxon>Pleosporaceae</taxon>
        <taxon>Curvularia</taxon>
    </lineage>
</organism>
<evidence type="ECO:0000259" key="1">
    <source>
        <dbReference type="Pfam" id="PF01636"/>
    </source>
</evidence>
<evidence type="ECO:0000313" key="2">
    <source>
        <dbReference type="EMBL" id="USP78884.1"/>
    </source>
</evidence>
<dbReference type="InterPro" id="IPR011009">
    <property type="entry name" value="Kinase-like_dom_sf"/>
</dbReference>
<dbReference type="Gene3D" id="3.90.1200.10">
    <property type="match status" value="1"/>
</dbReference>
<dbReference type="AlphaFoldDB" id="A0A9Q8ZAA5"/>
<evidence type="ECO:0000313" key="3">
    <source>
        <dbReference type="Proteomes" id="UP001056012"/>
    </source>
</evidence>
<name>A0A9Q8ZAA5_CURCL</name>
<protein>
    <submittedName>
        <fullName evidence="2">Kinase-like protein</fullName>
    </submittedName>
</protein>
<dbReference type="SUPFAM" id="SSF56112">
    <property type="entry name" value="Protein kinase-like (PK-like)"/>
    <property type="match status" value="1"/>
</dbReference>
<proteinExistence type="predicted"/>
<dbReference type="Pfam" id="PF01636">
    <property type="entry name" value="APH"/>
    <property type="match status" value="1"/>
</dbReference>
<accession>A0A9Q8ZAA5</accession>
<dbReference type="GO" id="GO:0016301">
    <property type="term" value="F:kinase activity"/>
    <property type="evidence" value="ECO:0007669"/>
    <property type="project" value="UniProtKB-KW"/>
</dbReference>
<dbReference type="CDD" id="cd05120">
    <property type="entry name" value="APH_ChoK_like"/>
    <property type="match status" value="1"/>
</dbReference>
<dbReference type="InterPro" id="IPR051678">
    <property type="entry name" value="AGP_Transferase"/>
</dbReference>
<dbReference type="Proteomes" id="UP001056012">
    <property type="component" value="Chromosome 4"/>
</dbReference>
<dbReference type="PANTHER" id="PTHR21310:SF54">
    <property type="entry name" value="AMINOGLYCOSIDE PHOSPHOTRANSFERASE DOMAIN-CONTAINING PROTEIN"/>
    <property type="match status" value="1"/>
</dbReference>
<dbReference type="VEuPathDB" id="FungiDB:yc1106_06158"/>
<dbReference type="InterPro" id="IPR002575">
    <property type="entry name" value="Aminoglycoside_PTrfase"/>
</dbReference>
<dbReference type="PANTHER" id="PTHR21310">
    <property type="entry name" value="AMINOGLYCOSIDE PHOSPHOTRANSFERASE-RELATED-RELATED"/>
    <property type="match status" value="1"/>
</dbReference>
<reference evidence="2" key="1">
    <citation type="submission" date="2021-12" db="EMBL/GenBank/DDBJ databases">
        <title>Curvularia clavata genome.</title>
        <authorList>
            <person name="Cao Y."/>
        </authorList>
    </citation>
    <scope>NUCLEOTIDE SEQUENCE</scope>
    <source>
        <strain evidence="2">Yc1106</strain>
    </source>
</reference>
<feature type="domain" description="Aminoglycoside phosphotransferase" evidence="1">
    <location>
        <begin position="80"/>
        <end position="272"/>
    </location>
</feature>